<feature type="region of interest" description="Disordered" evidence="1">
    <location>
        <begin position="1468"/>
        <end position="1494"/>
    </location>
</feature>
<evidence type="ECO:0000313" key="3">
    <source>
        <dbReference type="Proteomes" id="UP000224006"/>
    </source>
</evidence>
<dbReference type="RefSeq" id="XP_029216021.1">
    <property type="nucleotide sequence ID" value="XM_029360662.1"/>
</dbReference>
<feature type="region of interest" description="Disordered" evidence="1">
    <location>
        <begin position="313"/>
        <end position="364"/>
    </location>
</feature>
<dbReference type="GeneID" id="40307014"/>
<feature type="region of interest" description="Disordered" evidence="1">
    <location>
        <begin position="1645"/>
        <end position="1675"/>
    </location>
</feature>
<feature type="compositionally biased region" description="Acidic residues" evidence="1">
    <location>
        <begin position="1186"/>
        <end position="1197"/>
    </location>
</feature>
<feature type="region of interest" description="Disordered" evidence="1">
    <location>
        <begin position="1028"/>
        <end position="1088"/>
    </location>
</feature>
<feature type="region of interest" description="Disordered" evidence="1">
    <location>
        <begin position="934"/>
        <end position="957"/>
    </location>
</feature>
<proteinExistence type="predicted"/>
<feature type="compositionally biased region" description="Basic and acidic residues" evidence="1">
    <location>
        <begin position="1198"/>
        <end position="1217"/>
    </location>
</feature>
<comment type="caution">
    <text evidence="2">The sequence shown here is derived from an EMBL/GenBank/DDBJ whole genome shotgun (WGS) entry which is preliminary data.</text>
</comment>
<feature type="compositionally biased region" description="Low complexity" evidence="1">
    <location>
        <begin position="584"/>
        <end position="593"/>
    </location>
</feature>
<feature type="region of interest" description="Disordered" evidence="1">
    <location>
        <begin position="1537"/>
        <end position="1597"/>
    </location>
</feature>
<protein>
    <recommendedName>
        <fullName evidence="4">HEAT repeat-containing protein</fullName>
    </recommendedName>
</protein>
<feature type="region of interest" description="Disordered" evidence="1">
    <location>
        <begin position="1888"/>
        <end position="1923"/>
    </location>
</feature>
<keyword evidence="3" id="KW-1185">Reference proteome</keyword>
<dbReference type="OrthoDB" id="332203at2759"/>
<sequence length="2599" mass="273177">MQQRDAGRSDKAAKDAPGASVLVAGALSAPSRDAVSSLDTPARGFPQVLSVPHAAAPGGRAEDRSSRGSSGPPEATHGEDSSFPPTGAAGSRTRGAVTSSRIKVLSLPAADRGARPQKKLSRPSADLLGLRRRQWVDIRELRQAASQLSVPLILPRPAQAVGDSHPHDALQASQKAAGGLPRGFVLAAPPSTPASAASGLSTAVFAPIPGFPSSVTSSPARHAARALNWHPSVAHAAAPGGHLGLCQAQVPRGAFVYFLPAGVATPTHAAGLDPSAVGAAPPPVYAPFGAAALPGAREAAHGFASSSASLVHSDGGRGGLVGSREGGDPEGLLQDGAAGRRDGEGGFGGEVAQRGDGTEALPPRPVVPRLMAHVALMQQLMPGLLDARVAFQLQSLEALNALLLHSNATLVRWFGEVEQLAALSGLGAPFRAPTDVEALSALLVSSVAGGLPPQGLDCLFMSVRVSLLHLLAGDLLTSAEVAIRCAAIRCLAALTQLAATSAAFAGAATLEVALRLRSAPPCKPRRRARAEGDSWSHFAGVLAAASRAKEELAARTKQRKKSALPRQEREGRDAPPGRGRGGKHAAAAETEAGSATLWTEAEIEACEGVSTVVRCCLTLLCHMTGDGSTEGRMAALSAFRLLVPCVPQDMALASLQRPSFPPVTPNPLARIRGLLNADLTASTETALSAARGANLLPPASPAQQLASRGSFASAPSAEGASPLASLASVARALAAAGEQAHGAHHTVVGRELQSEVSKSPLPVAWLLLALDDSDFQVRQAAFGLLRCLLERCTREEDTQRESAQKTQQGSNSFPQVVQLLIWDCLSDPVQAVQASAAAVLPPLSLLLPLRDGAFRRAIFPLLHAKRKSTRLLFLQTLPLCKTLNARALKVEVQGLLRCPYSREDEQEVGACFAEVVFAAYHDLWTQFAAGASDGAGEEAEDESRSGSQVQRGAVSAEEARKKEAEMLQIFRILTPAKRRKRTQLALATNWARKESELRLLPLMRRGPGASQLSLAVAGNVNHEAALPMPRAAAQARRHASGSCQRQSKPTDEAGHAKKRGDGRDEVAGRGEQDQTQSQDRERHDGASYTLSPGLLLRRKREEDDIHLAQVLPLDVQLSLPETALQFSLALQRVLPTDSIERQVAAADCLLSLLEEEGGGSTRKRLRSASPFAGEPPPTLQRRDSDMSVESEEGGDAAEEARGVEGGGRSETRGDRETAGCTALAARQASSALQPSLPRGLEKIFPRPAKRRCVFSRFFRERQRAQASDRPSQFSFLARRACWGEVSDDGEPPSGPQAPASSPPCASSFILLNGQVWRTLHSEVPCRAGVCRQALRSIRPLRALASSWPFLSLRQLRVAQGAPCAEPLPAPASFETEEESLFRFCVRRRRERAQRQTKRGKGDAASKPRGFLARRDSKPRKAEARKSACDAGSASSLLLPLLPSPSLSDALVLAALERDRRRRRAPLAAAFDHEMHAEGEAGDGDAVGTSEAQAQSLLKAHAKRESANVLPTSSSLKLPLSSLFSLEALKAKKPLAAPAAPAASQLKTPDRKEASSSFSSASSASSLRAPGGEEAAAPARRDSEGEVSAGASARRQARRTHAAVARAVLAIRSASLAPPNGLARGGGAAQGKRFFVPSAVSLSLLPPGERGGAERARKKPRRAAELFSDAEGEQVEPGLWEDEEASSSWLALLPPEANGERRGALDATLEVRPPAWSTLVQLLSREGLLHECSLLSAAMTRFRRKRHKQSRLRTPSAGNRVSTLQLRRHRGPVPCCAPPSLSAPPSGCGPLSSAFLAQIYVTARRREAAAALGGSSAVSACLPRSFVVWRNVLVCSRLQALAATALLASPSLVVSPQELLPHTRLFAILSAASFRREFLLPSSGRRNALQCGRKPTAERPASLAQWRRPDDREDAGATAPASPLSASPLSFPFSVSLACPHWEATLEAYIHQSVVASTGLAALLPLDAPEQRSWGEGWTAAKLSCAFSPSVGASGKLELAKSAVAGDMPRQLLAEALADLVPRPLRFPCSRGAAVWLEATIDVFFDWGEEGPQMNGCKQEAERSAPTADASVAPPNQSSKLNAQVANVALATGARGPDAGGTEAETAGPGTETLCRALSSWTGHGGVGAENAQTQGHIRTNGSGKASRPNPTLFLCVRGPTPFEVATEARRPALAKQGDSAAAQVAASPSQCHASSLSPLFPPACSQTRDGSTGGVEDAGGRGKRKWFSSLGHGRLGASLPPSSSLVRAAMAGTTRNVTSFSAPFSFFEPRSEQGKRALVSLPEGGVGTLEGIRSGVHTPPWRCVGGVKLWRCRCRDVERREDGTAESPLKKAKREGACASSATLVGSLSGVAAVPSEAPASTSKSPSDFSYQRSNLSTFQSLSSPCSCFFRCPTSDLECSNSREASTLFGSASATDLSQGLPLVTAMSSVLPFFAPGGELASFSPCFPCHSQFILHKEHAGAPASGAARAHHLLGTRCTYAPEAAASGDALSLSAGVAAPPARRVKMFRIQQVEKTTTQIARARVTFPLVMDAATSGPFPVDLVVCALRTESEEVAELDQGSSPRCTQDAFQGNSCTDSMDVLVSVSDAKRLWLQPAWD</sequence>
<evidence type="ECO:0000256" key="1">
    <source>
        <dbReference type="SAM" id="MobiDB-lite"/>
    </source>
</evidence>
<accession>A0A2A9M9F6</accession>
<dbReference type="SUPFAM" id="SSF48371">
    <property type="entry name" value="ARM repeat"/>
    <property type="match status" value="1"/>
</dbReference>
<feature type="region of interest" description="Disordered" evidence="1">
    <location>
        <begin position="1159"/>
        <end position="1233"/>
    </location>
</feature>
<organism evidence="2 3">
    <name type="scientific">Besnoitia besnoiti</name>
    <name type="common">Apicomplexan protozoan</name>
    <dbReference type="NCBI Taxonomy" id="94643"/>
    <lineage>
        <taxon>Eukaryota</taxon>
        <taxon>Sar</taxon>
        <taxon>Alveolata</taxon>
        <taxon>Apicomplexa</taxon>
        <taxon>Conoidasida</taxon>
        <taxon>Coccidia</taxon>
        <taxon>Eucoccidiorida</taxon>
        <taxon>Eimeriorina</taxon>
        <taxon>Sarcocystidae</taxon>
        <taxon>Besnoitia</taxon>
    </lineage>
</organism>
<gene>
    <name evidence="2" type="ORF">BESB_019530</name>
</gene>
<dbReference type="EMBL" id="NWUJ01000012">
    <property type="protein sequence ID" value="PFH32012.1"/>
    <property type="molecule type" value="Genomic_DNA"/>
</dbReference>
<evidence type="ECO:0000313" key="2">
    <source>
        <dbReference type="EMBL" id="PFH32012.1"/>
    </source>
</evidence>
<dbReference type="InterPro" id="IPR016024">
    <property type="entry name" value="ARM-type_fold"/>
</dbReference>
<feature type="region of interest" description="Disordered" evidence="1">
    <location>
        <begin position="2202"/>
        <end position="2223"/>
    </location>
</feature>
<dbReference type="Proteomes" id="UP000224006">
    <property type="component" value="Chromosome XI"/>
</dbReference>
<feature type="region of interest" description="Disordered" evidence="1">
    <location>
        <begin position="2052"/>
        <end position="2078"/>
    </location>
</feature>
<feature type="region of interest" description="Disordered" evidence="1">
    <location>
        <begin position="554"/>
        <end position="593"/>
    </location>
</feature>
<feature type="compositionally biased region" description="Low complexity" evidence="1">
    <location>
        <begin position="1222"/>
        <end position="1233"/>
    </location>
</feature>
<feature type="compositionally biased region" description="Basic and acidic residues" evidence="1">
    <location>
        <begin position="566"/>
        <end position="575"/>
    </location>
</feature>
<dbReference type="KEGG" id="bbes:BESB_019530"/>
<name>A0A2A9M9F6_BESBE</name>
<reference evidence="2 3" key="1">
    <citation type="submission" date="2017-09" db="EMBL/GenBank/DDBJ databases">
        <title>Genome sequencing of Besnoitia besnoiti strain Bb-Ger1.</title>
        <authorList>
            <person name="Schares G."/>
            <person name="Venepally P."/>
            <person name="Lorenzi H.A."/>
        </authorList>
    </citation>
    <scope>NUCLEOTIDE SEQUENCE [LARGE SCALE GENOMIC DNA]</scope>
    <source>
        <strain evidence="2 3">Bb-Ger1</strain>
    </source>
</reference>
<dbReference type="VEuPathDB" id="ToxoDB:BESB_019530"/>
<feature type="compositionally biased region" description="Basic and acidic residues" evidence="1">
    <location>
        <begin position="1412"/>
        <end position="1427"/>
    </location>
</feature>
<evidence type="ECO:0008006" key="4">
    <source>
        <dbReference type="Google" id="ProtNLM"/>
    </source>
</evidence>
<feature type="compositionally biased region" description="Basic and acidic residues" evidence="1">
    <location>
        <begin position="1048"/>
        <end position="1085"/>
    </location>
</feature>
<feature type="region of interest" description="Disordered" evidence="1">
    <location>
        <begin position="28"/>
        <end position="100"/>
    </location>
</feature>
<feature type="region of interest" description="Disordered" evidence="1">
    <location>
        <begin position="1392"/>
        <end position="1427"/>
    </location>
</feature>
<feature type="compositionally biased region" description="Low complexity" evidence="1">
    <location>
        <begin position="1554"/>
        <end position="1577"/>
    </location>
</feature>